<organism evidence="2 3">
    <name type="scientific">Phytohabitans maris</name>
    <dbReference type="NCBI Taxonomy" id="3071409"/>
    <lineage>
        <taxon>Bacteria</taxon>
        <taxon>Bacillati</taxon>
        <taxon>Actinomycetota</taxon>
        <taxon>Actinomycetes</taxon>
        <taxon>Micromonosporales</taxon>
        <taxon>Micromonosporaceae</taxon>
    </lineage>
</organism>
<keyword evidence="3" id="KW-1185">Reference proteome</keyword>
<dbReference type="InterPro" id="IPR011059">
    <property type="entry name" value="Metal-dep_hydrolase_composite"/>
</dbReference>
<gene>
    <name evidence="2" type="ORF">RB614_37175</name>
</gene>
<protein>
    <submittedName>
        <fullName evidence="2">Amidohydrolase family protein</fullName>
    </submittedName>
</protein>
<dbReference type="RefSeq" id="WP_308717395.1">
    <property type="nucleotide sequence ID" value="NZ_JAVHUY010000052.1"/>
</dbReference>
<dbReference type="Gene3D" id="3.20.20.140">
    <property type="entry name" value="Metal-dependent hydrolases"/>
    <property type="match status" value="1"/>
</dbReference>
<dbReference type="Pfam" id="PF01979">
    <property type="entry name" value="Amidohydro_1"/>
    <property type="match status" value="1"/>
</dbReference>
<proteinExistence type="predicted"/>
<dbReference type="PANTHER" id="PTHR42717:SF1">
    <property type="entry name" value="IMIDAZOLONEPROPIONASE AND RELATED AMIDOHYDROLASES"/>
    <property type="match status" value="1"/>
</dbReference>
<sequence>MAFDVVIRAGRVLDPGQGIDGPLDIGIRDGRIAALGERLDHAGASRVIDAVAPGRVVVPGLIDVHAHVARGAITPGVGMEGCDPDEIGVRSGVTTVVDAGSVGVANLAAFPAYIQPNARTRVLCYLNLGSHAHSMPSLLDVHDLSDVDAGAIAKGVAANPGVVEGIKLRLVGPVVESHGEDLVTLARKVARQHGVPLMVHIGDRGATRRGDADPRRFAEVTAFLLSNLDAGDILTHLCTPNVGGASDDDLLRAARARGVVLDAALGRGNFGFATARRQREAGLPPDTISTDLTALGRDFHSLVECMAKFMAVGYTLPEVVRMTTSAAAAALGLADHIGAIAPGREADITILDVVAGDFRFEDTDGVEFTGGWGIAPVHAVRAGELFAPHWGPHPWGWLPSREPA</sequence>
<dbReference type="SUPFAM" id="SSF51556">
    <property type="entry name" value="Metallo-dependent hydrolases"/>
    <property type="match status" value="1"/>
</dbReference>
<evidence type="ECO:0000313" key="2">
    <source>
        <dbReference type="EMBL" id="MDQ7910143.1"/>
    </source>
</evidence>
<dbReference type="InterPro" id="IPR020043">
    <property type="entry name" value="Deacetylase_Atu3266-like"/>
</dbReference>
<reference evidence="2 3" key="1">
    <citation type="submission" date="2023-08" db="EMBL/GenBank/DDBJ databases">
        <title>Phytohabitans sansha sp. nov., isolated from marine sediment.</title>
        <authorList>
            <person name="Zhao Y."/>
            <person name="Yi K."/>
        </authorList>
    </citation>
    <scope>NUCLEOTIDE SEQUENCE [LARGE SCALE GENOMIC DNA]</scope>
    <source>
        <strain evidence="2 3">ZYX-F-186</strain>
    </source>
</reference>
<dbReference type="PANTHER" id="PTHR42717">
    <property type="entry name" value="DIHYDROOROTASE-RELATED"/>
    <property type="match status" value="1"/>
</dbReference>
<dbReference type="Proteomes" id="UP001230908">
    <property type="component" value="Unassembled WGS sequence"/>
</dbReference>
<dbReference type="SUPFAM" id="SSF51338">
    <property type="entry name" value="Composite domain of metallo-dependent hydrolases"/>
    <property type="match status" value="1"/>
</dbReference>
<name>A0ABU0ZSX9_9ACTN</name>
<dbReference type="InterPro" id="IPR006680">
    <property type="entry name" value="Amidohydro-rel"/>
</dbReference>
<feature type="domain" description="Amidohydrolase-related" evidence="1">
    <location>
        <begin position="56"/>
        <end position="353"/>
    </location>
</feature>
<evidence type="ECO:0000259" key="1">
    <source>
        <dbReference type="Pfam" id="PF01979"/>
    </source>
</evidence>
<accession>A0ABU0ZSX9</accession>
<evidence type="ECO:0000313" key="3">
    <source>
        <dbReference type="Proteomes" id="UP001230908"/>
    </source>
</evidence>
<dbReference type="Gene3D" id="2.30.40.10">
    <property type="entry name" value="Urease, subunit C, domain 1"/>
    <property type="match status" value="1"/>
</dbReference>
<comment type="caution">
    <text evidence="2">The sequence shown here is derived from an EMBL/GenBank/DDBJ whole genome shotgun (WGS) entry which is preliminary data.</text>
</comment>
<dbReference type="EMBL" id="JAVHUY010000052">
    <property type="protein sequence ID" value="MDQ7910143.1"/>
    <property type="molecule type" value="Genomic_DNA"/>
</dbReference>
<dbReference type="InterPro" id="IPR032466">
    <property type="entry name" value="Metal_Hydrolase"/>
</dbReference>